<feature type="region of interest" description="Disordered" evidence="1">
    <location>
        <begin position="1"/>
        <end position="37"/>
    </location>
</feature>
<keyword evidence="3" id="KW-1185">Reference proteome</keyword>
<evidence type="ECO:0000313" key="3">
    <source>
        <dbReference type="Proteomes" id="UP000063063"/>
    </source>
</evidence>
<feature type="compositionally biased region" description="Low complexity" evidence="1">
    <location>
        <begin position="206"/>
        <end position="226"/>
    </location>
</feature>
<dbReference type="OrthoDB" id="267682at2759"/>
<dbReference type="VEuPathDB" id="TriTrypDB:LPMP_332240"/>
<reference evidence="2 3" key="1">
    <citation type="journal article" date="2015" name="Sci. Rep.">
        <title>The genome of Leishmania panamensis: insights into genomics of the L. (Viannia) subgenus.</title>
        <authorList>
            <person name="Llanes A."/>
            <person name="Restrepo C.M."/>
            <person name="Vecchio G.D."/>
            <person name="Anguizola F.J."/>
            <person name="Lleonart R."/>
        </authorList>
    </citation>
    <scope>NUCLEOTIDE SEQUENCE [LARGE SCALE GENOMIC DNA]</scope>
    <source>
        <strain evidence="2 3">MHOM/PA/94/PSC-1</strain>
    </source>
</reference>
<evidence type="ECO:0000313" key="2">
    <source>
        <dbReference type="EMBL" id="AIO01515.1"/>
    </source>
</evidence>
<feature type="compositionally biased region" description="Pro residues" evidence="1">
    <location>
        <begin position="451"/>
        <end position="462"/>
    </location>
</feature>
<dbReference type="Proteomes" id="UP000063063">
    <property type="component" value="Chromosome 33"/>
</dbReference>
<feature type="compositionally biased region" description="Polar residues" evidence="1">
    <location>
        <begin position="902"/>
        <end position="917"/>
    </location>
</feature>
<dbReference type="RefSeq" id="XP_010702315.1">
    <property type="nucleotide sequence ID" value="XM_010704013.1"/>
</dbReference>
<dbReference type="EMBL" id="CP009402">
    <property type="protein sequence ID" value="AIO01515.1"/>
    <property type="molecule type" value="Genomic_DNA"/>
</dbReference>
<dbReference type="AlphaFoldDB" id="A0A088S1S0"/>
<gene>
    <name evidence="2" type="ORF">LPMP_332240</name>
</gene>
<feature type="compositionally biased region" description="Polar residues" evidence="1">
    <location>
        <begin position="434"/>
        <end position="447"/>
    </location>
</feature>
<feature type="compositionally biased region" description="Low complexity" evidence="1">
    <location>
        <begin position="258"/>
        <end position="272"/>
    </location>
</feature>
<dbReference type="KEGG" id="lpan:LPMP_332240"/>
<feature type="region of interest" description="Disordered" evidence="1">
    <location>
        <begin position="397"/>
        <end position="488"/>
    </location>
</feature>
<dbReference type="eggNOG" id="ENOG502S0RV">
    <property type="taxonomic scope" value="Eukaryota"/>
</dbReference>
<dbReference type="VEuPathDB" id="TriTrypDB:LPAL13_330029900"/>
<feature type="region of interest" description="Disordered" evidence="1">
    <location>
        <begin position="517"/>
        <end position="540"/>
    </location>
</feature>
<protein>
    <submittedName>
        <fullName evidence="2">Uncharacterized protein</fullName>
    </submittedName>
</protein>
<dbReference type="GeneID" id="22578377"/>
<accession>A0A088S1S0</accession>
<feature type="region of interest" description="Disordered" evidence="1">
    <location>
        <begin position="874"/>
        <end position="934"/>
    </location>
</feature>
<feature type="compositionally biased region" description="Gly residues" evidence="1">
    <location>
        <begin position="874"/>
        <end position="890"/>
    </location>
</feature>
<name>A0A088S1S0_LEIPA</name>
<sequence length="934" mass="96216">MLFRDQHDSGNGAGAVGAGVVNQHNEEDETCSTGGRSYTSVESATAQHFEQRMAQLNDSMYPISDISSGAGGFCKAAFGIGGGAHAYLTPSYQLFPKVDGTYADIDTDDIDDMQRSLSLVAQTSNGEDSGLRRASHTKMSTELKLESFTDGKDEEDAGYLASLLKNIERHAERLDTKFYRYPPSEVIKQQIAMTAPPIEEKEKVHTAATGSGAASAGTGGAPTSVGDDSTAEDQSGSVGALSPWSPSQVPTEGPPAAPSSTVAAAPASSHSSGTKLFLGGLRYEVIQSGRHMVSWIFQVACGVRLSPSSILIHRKTKNGRSNVAPTGCASVFVAKDADVQALLRMNQRIYCAEEGIYVSPSPEVMKELIASKDIVDVTGGRVRGPTHPVVIERAYSLSHHHGQREDGGSGTLAHSSVVGGAAAGGSGGHRHARTSSASTESNLSNQHWGAMPPPYGSVPPPQYGTSHASPSGMPGSLQPPSYTTSSVSSSMGVDAVLVAGSLPTRVSSTTLYPSSAVLSEQSSPSTQSMVGDARMPSPPSAAKALDLQRVTFHAYLHSDAMPHLRTTASSSSGMSSITGSSAAHHTVLFVAALPTETTPDYVSWLFSLMSITLPPSHIHIIGGGGGISTVSDPPGGASSSSAAKNMVDSCATVNLDESDILIALNYHHRVLCTSRGAWVGHSAQDIATLRASDASLRDWPVLHVGRRMPAQAVTGVGSGSAAAPETPGYPHGGAGGEFARGSVAPYPPMLTQYPSPVFGGMPMMSAAVMGCVGNAMPYPMPWGFNMPSPSSNCMHAGVPPPSSQAGMVGGTMAPAMGAGAPPPPPLNLALPQQGIPVMPPPFPFPQTVTIGDRVYQLPPGSTLQFMPVITPAGGAGAGGEAEAGMGGASGGHWRSGPPGHGSASNAEASARPNTSSPHPDMPLPFSTRPLQKTP</sequence>
<organism evidence="2 3">
    <name type="scientific">Leishmania panamensis</name>
    <dbReference type="NCBI Taxonomy" id="5679"/>
    <lineage>
        <taxon>Eukaryota</taxon>
        <taxon>Discoba</taxon>
        <taxon>Euglenozoa</taxon>
        <taxon>Kinetoplastea</taxon>
        <taxon>Metakinetoplastina</taxon>
        <taxon>Trypanosomatida</taxon>
        <taxon>Trypanosomatidae</taxon>
        <taxon>Leishmaniinae</taxon>
        <taxon>Leishmania</taxon>
        <taxon>Leishmania guyanensis species complex</taxon>
    </lineage>
</organism>
<proteinExistence type="predicted"/>
<feature type="compositionally biased region" description="Polar residues" evidence="1">
    <location>
        <begin position="517"/>
        <end position="529"/>
    </location>
</feature>
<feature type="region of interest" description="Disordered" evidence="1">
    <location>
        <begin position="200"/>
        <end position="272"/>
    </location>
</feature>
<evidence type="ECO:0000256" key="1">
    <source>
        <dbReference type="SAM" id="MobiDB-lite"/>
    </source>
</evidence>